<organism evidence="3 4">
    <name type="scientific">Shewanella eurypsychrophilus</name>
    <dbReference type="NCBI Taxonomy" id="2593656"/>
    <lineage>
        <taxon>Bacteria</taxon>
        <taxon>Pseudomonadati</taxon>
        <taxon>Pseudomonadota</taxon>
        <taxon>Gammaproteobacteria</taxon>
        <taxon>Alteromonadales</taxon>
        <taxon>Shewanellaceae</taxon>
        <taxon>Shewanella</taxon>
    </lineage>
</organism>
<dbReference type="PANTHER" id="PTHR46124">
    <property type="entry name" value="D-AMINOACYL-TRNA DEACYLASE"/>
    <property type="match status" value="1"/>
</dbReference>
<dbReference type="InterPro" id="IPR032466">
    <property type="entry name" value="Metal_Hydrolase"/>
</dbReference>
<accession>A0ABX6V937</accession>
<protein>
    <submittedName>
        <fullName evidence="3">TatD family hydrolase</fullName>
    </submittedName>
</protein>
<keyword evidence="4" id="KW-1185">Reference proteome</keyword>
<dbReference type="RefSeq" id="WP_185965668.1">
    <property type="nucleotide sequence ID" value="NZ_CP045503.2"/>
</dbReference>
<dbReference type="InterPro" id="IPR018228">
    <property type="entry name" value="DNase_TatD-rel_CS"/>
</dbReference>
<sequence>MIDSHAHLDFAEFDSDRKQLFDSMKQAGIETAVIPGVSPAHWDQQLAIAKEYVCPFGLGIHPWFCDEEITVSLAELKLKLEKYQFDPKLVAIGECGLDKLRNKNWQAQIVSLEAQLTMAKQLELPVILHVVKAHNEMLSILRKHALPKAGVIHGFYGSVEIANEYIKLGFKLGIGGLILNHNTQKLKNCVAHLPLDSFLIETDSPAMTPSNSAETRNTPLILQSIIVEIANLQKKSSVLISEHAFRNVVQLFDLKLKLI</sequence>
<dbReference type="EMBL" id="CP045503">
    <property type="protein sequence ID" value="QPG59166.2"/>
    <property type="molecule type" value="Genomic_DNA"/>
</dbReference>
<proteinExistence type="inferred from homology"/>
<evidence type="ECO:0000313" key="3">
    <source>
        <dbReference type="EMBL" id="QPG59166.2"/>
    </source>
</evidence>
<dbReference type="PANTHER" id="PTHR46124:SF3">
    <property type="entry name" value="HYDROLASE"/>
    <property type="match status" value="1"/>
</dbReference>
<evidence type="ECO:0000256" key="2">
    <source>
        <dbReference type="ARBA" id="ARBA00022801"/>
    </source>
</evidence>
<dbReference type="GO" id="GO:0016787">
    <property type="term" value="F:hydrolase activity"/>
    <property type="evidence" value="ECO:0007669"/>
    <property type="project" value="UniProtKB-KW"/>
</dbReference>
<dbReference type="PIRSF" id="PIRSF005902">
    <property type="entry name" value="DNase_TatD"/>
    <property type="match status" value="1"/>
</dbReference>
<dbReference type="InterPro" id="IPR001130">
    <property type="entry name" value="TatD-like"/>
</dbReference>
<dbReference type="PROSITE" id="PS01137">
    <property type="entry name" value="TATD_1"/>
    <property type="match status" value="1"/>
</dbReference>
<dbReference type="Proteomes" id="UP000316416">
    <property type="component" value="Chromosome"/>
</dbReference>
<dbReference type="Pfam" id="PF01026">
    <property type="entry name" value="TatD_DNase"/>
    <property type="match status" value="1"/>
</dbReference>
<dbReference type="CDD" id="cd01310">
    <property type="entry name" value="TatD_DNAse"/>
    <property type="match status" value="1"/>
</dbReference>
<keyword evidence="2 3" id="KW-0378">Hydrolase</keyword>
<evidence type="ECO:0000256" key="1">
    <source>
        <dbReference type="ARBA" id="ARBA00009275"/>
    </source>
</evidence>
<gene>
    <name evidence="3" type="ORF">FM038_018485</name>
</gene>
<comment type="similarity">
    <text evidence="1">Belongs to the metallo-dependent hydrolases superfamily. TatD-type hydrolase family.</text>
</comment>
<dbReference type="Gene3D" id="3.20.20.140">
    <property type="entry name" value="Metal-dependent hydrolases"/>
    <property type="match status" value="1"/>
</dbReference>
<dbReference type="SUPFAM" id="SSF51556">
    <property type="entry name" value="Metallo-dependent hydrolases"/>
    <property type="match status" value="1"/>
</dbReference>
<evidence type="ECO:0000313" key="4">
    <source>
        <dbReference type="Proteomes" id="UP000316416"/>
    </source>
</evidence>
<reference evidence="3" key="1">
    <citation type="submission" date="2021-07" db="EMBL/GenBank/DDBJ databases">
        <title>Shewanella sp. YLB-07 whole genome sequence.</title>
        <authorList>
            <person name="Yu L."/>
        </authorList>
    </citation>
    <scope>NUCLEOTIDE SEQUENCE</scope>
    <source>
        <strain evidence="3">YLB-08</strain>
    </source>
</reference>
<name>A0ABX6V937_9GAMM</name>